<dbReference type="Proteomes" id="UP000812440">
    <property type="component" value="Chromosome 8_10"/>
</dbReference>
<evidence type="ECO:0000259" key="9">
    <source>
        <dbReference type="PROSITE" id="PS50802"/>
    </source>
</evidence>
<keyword evidence="8" id="KW-0175">Coiled coil</keyword>
<dbReference type="GO" id="GO:2000780">
    <property type="term" value="P:negative regulation of double-strand break repair"/>
    <property type="evidence" value="ECO:0007669"/>
    <property type="project" value="TreeGrafter"/>
</dbReference>
<dbReference type="FunFam" id="1.20.1300.20:FF:000001">
    <property type="entry name" value="Ubiquitin thioesterase OTUB1"/>
    <property type="match status" value="1"/>
</dbReference>
<evidence type="ECO:0000256" key="3">
    <source>
        <dbReference type="ARBA" id="ARBA00012759"/>
    </source>
</evidence>
<organism evidence="10 11">
    <name type="scientific">Hymenochirus boettgeri</name>
    <name type="common">Congo dwarf clawed frog</name>
    <dbReference type="NCBI Taxonomy" id="247094"/>
    <lineage>
        <taxon>Eukaryota</taxon>
        <taxon>Metazoa</taxon>
        <taxon>Chordata</taxon>
        <taxon>Craniata</taxon>
        <taxon>Vertebrata</taxon>
        <taxon>Euteleostomi</taxon>
        <taxon>Amphibia</taxon>
        <taxon>Batrachia</taxon>
        <taxon>Anura</taxon>
        <taxon>Pipoidea</taxon>
        <taxon>Pipidae</taxon>
        <taxon>Pipinae</taxon>
        <taxon>Hymenochirus</taxon>
    </lineage>
</organism>
<gene>
    <name evidence="10" type="ORF">GDO86_015950</name>
</gene>
<evidence type="ECO:0000256" key="5">
    <source>
        <dbReference type="ARBA" id="ARBA00022786"/>
    </source>
</evidence>
<keyword evidence="5" id="KW-0833">Ubl conjugation pathway</keyword>
<sequence length="244" mass="28784">GEEFISEKYDILLFIEEKAKVPLYEEKLKELQKQYSAFRKTRADGSCFYRGLCFAYLEFLLDKQQEILRFKHLVVESKNEILMAGFLEQLYKQHYETNCRACRERERSLPSLLRVFNQPCCSDSAVQYVRLLASAYIKNRAEFYQPFITEGMDIQDFCAQNVEPMATECDHIQIIALSQALGIPLQVEYVDKTNCVINHHLFPEGCRPSIFMLFEDHHYNILYSAEEQEKRTNSTVEFFMDRND</sequence>
<evidence type="ECO:0000256" key="6">
    <source>
        <dbReference type="ARBA" id="ARBA00022801"/>
    </source>
</evidence>
<dbReference type="GO" id="GO:0005634">
    <property type="term" value="C:nucleus"/>
    <property type="evidence" value="ECO:0007669"/>
    <property type="project" value="TreeGrafter"/>
</dbReference>
<dbReference type="SUPFAM" id="SSF54001">
    <property type="entry name" value="Cysteine proteinases"/>
    <property type="match status" value="1"/>
</dbReference>
<dbReference type="OrthoDB" id="18915at2759"/>
<dbReference type="InterPro" id="IPR042468">
    <property type="entry name" value="Peptidase_C65_otubain_sub1"/>
</dbReference>
<reference evidence="10" key="1">
    <citation type="thesis" date="2020" institute="ProQuest LLC" country="789 East Eisenhower Parkway, Ann Arbor, MI, USA">
        <title>Comparative Genomics and Chromosome Evolution.</title>
        <authorList>
            <person name="Mudd A.B."/>
        </authorList>
    </citation>
    <scope>NUCLEOTIDE SEQUENCE</scope>
    <source>
        <strain evidence="10">Female2</strain>
        <tissue evidence="10">Blood</tissue>
    </source>
</reference>
<dbReference type="EMBL" id="JAACNH010000003">
    <property type="protein sequence ID" value="KAG8449088.1"/>
    <property type="molecule type" value="Genomic_DNA"/>
</dbReference>
<feature type="coiled-coil region" evidence="8">
    <location>
        <begin position="14"/>
        <end position="41"/>
    </location>
</feature>
<dbReference type="GO" id="GO:0035871">
    <property type="term" value="P:protein K11-linked deubiquitination"/>
    <property type="evidence" value="ECO:0007669"/>
    <property type="project" value="TreeGrafter"/>
</dbReference>
<evidence type="ECO:0000256" key="1">
    <source>
        <dbReference type="ARBA" id="ARBA00000707"/>
    </source>
</evidence>
<dbReference type="InterPro" id="IPR042467">
    <property type="entry name" value="Peptidase_C65_otubain_sub2"/>
</dbReference>
<comment type="catalytic activity">
    <reaction evidence="1">
        <text>Thiol-dependent hydrolysis of ester, thioester, amide, peptide and isopeptide bonds formed by the C-terminal Gly of ubiquitin (a 76-residue protein attached to proteins as an intracellular targeting signal).</text>
        <dbReference type="EC" id="3.4.19.12"/>
    </reaction>
</comment>
<dbReference type="InterPro" id="IPR003323">
    <property type="entry name" value="OTU_dom"/>
</dbReference>
<dbReference type="GO" id="GO:0006508">
    <property type="term" value="P:proteolysis"/>
    <property type="evidence" value="ECO:0007669"/>
    <property type="project" value="UniProtKB-KW"/>
</dbReference>
<dbReference type="PROSITE" id="PS50802">
    <property type="entry name" value="OTU"/>
    <property type="match status" value="1"/>
</dbReference>
<keyword evidence="7" id="KW-0788">Thiol protease</keyword>
<dbReference type="PANTHER" id="PTHR12931">
    <property type="entry name" value="UBIQUITIN THIOLESTERASE PROTEIN OTUB"/>
    <property type="match status" value="1"/>
</dbReference>
<dbReference type="GO" id="GO:0070536">
    <property type="term" value="P:protein K63-linked deubiquitination"/>
    <property type="evidence" value="ECO:0007669"/>
    <property type="project" value="TreeGrafter"/>
</dbReference>
<dbReference type="Gene3D" id="3.30.200.60">
    <property type="entry name" value="Peptidase C65 Otubain, subdomain 1"/>
    <property type="match status" value="1"/>
</dbReference>
<evidence type="ECO:0000256" key="4">
    <source>
        <dbReference type="ARBA" id="ARBA00022670"/>
    </source>
</evidence>
<evidence type="ECO:0000313" key="10">
    <source>
        <dbReference type="EMBL" id="KAG8449088.1"/>
    </source>
</evidence>
<dbReference type="GO" id="GO:0004843">
    <property type="term" value="F:cysteine-type deubiquitinase activity"/>
    <property type="evidence" value="ECO:0007669"/>
    <property type="project" value="UniProtKB-EC"/>
</dbReference>
<evidence type="ECO:0000256" key="7">
    <source>
        <dbReference type="ARBA" id="ARBA00022807"/>
    </source>
</evidence>
<keyword evidence="6" id="KW-0378">Hydrolase</keyword>
<comment type="similarity">
    <text evidence="2">Belongs to the peptidase C65 family.</text>
</comment>
<dbReference type="GO" id="GO:0071108">
    <property type="term" value="P:protein K48-linked deubiquitination"/>
    <property type="evidence" value="ECO:0007669"/>
    <property type="project" value="TreeGrafter"/>
</dbReference>
<dbReference type="Pfam" id="PF10275">
    <property type="entry name" value="Peptidase_C65"/>
    <property type="match status" value="1"/>
</dbReference>
<evidence type="ECO:0000256" key="8">
    <source>
        <dbReference type="SAM" id="Coils"/>
    </source>
</evidence>
<keyword evidence="11" id="KW-1185">Reference proteome</keyword>
<dbReference type="AlphaFoldDB" id="A0A8T2JYH0"/>
<dbReference type="EC" id="3.4.19.12" evidence="3"/>
<protein>
    <recommendedName>
        <fullName evidence="3">ubiquitinyl hydrolase 1</fullName>
        <ecNumber evidence="3">3.4.19.12</ecNumber>
    </recommendedName>
</protein>
<accession>A0A8T2JYH0</accession>
<proteinExistence type="inferred from homology"/>
<comment type="caution">
    <text evidence="10">The sequence shown here is derived from an EMBL/GenBank/DDBJ whole genome shotgun (WGS) entry which is preliminary data.</text>
</comment>
<dbReference type="PANTHER" id="PTHR12931:SF3">
    <property type="entry name" value="UBIQUITIN THIOESTERASE OTUB2"/>
    <property type="match status" value="1"/>
</dbReference>
<name>A0A8T2JYH0_9PIPI</name>
<evidence type="ECO:0000256" key="2">
    <source>
        <dbReference type="ARBA" id="ARBA00006579"/>
    </source>
</evidence>
<evidence type="ECO:0000313" key="11">
    <source>
        <dbReference type="Proteomes" id="UP000812440"/>
    </source>
</evidence>
<dbReference type="InterPro" id="IPR019400">
    <property type="entry name" value="Peptidase_C65_otubain"/>
</dbReference>
<feature type="non-terminal residue" evidence="10">
    <location>
        <position position="244"/>
    </location>
</feature>
<dbReference type="InterPro" id="IPR038765">
    <property type="entry name" value="Papain-like_cys_pep_sf"/>
</dbReference>
<keyword evidence="4" id="KW-0645">Protease</keyword>
<dbReference type="Gene3D" id="1.20.1300.20">
    <property type="entry name" value="Peptidase C65 Otubain, subdomain 2"/>
    <property type="match status" value="1"/>
</dbReference>
<dbReference type="GO" id="GO:0043130">
    <property type="term" value="F:ubiquitin binding"/>
    <property type="evidence" value="ECO:0007669"/>
    <property type="project" value="TreeGrafter"/>
</dbReference>
<feature type="domain" description="OTU" evidence="9">
    <location>
        <begin position="36"/>
        <end position="225"/>
    </location>
</feature>